<dbReference type="EMBL" id="CAJNDS010002576">
    <property type="protein sequence ID" value="CAE7531633.1"/>
    <property type="molecule type" value="Genomic_DNA"/>
</dbReference>
<evidence type="ECO:0000256" key="1">
    <source>
        <dbReference type="SAM" id="MobiDB-lite"/>
    </source>
</evidence>
<dbReference type="OrthoDB" id="426881at2759"/>
<sequence>MLAGWLLRALAGADQSEEGAASLLQLRRGAAALGSGALLGRLGELSASLREARSSVALGNGTASLDSLQEELDVLKSYVVLVDVAAVEKLRSGIAQCNAAFRSAQEGEGGVNSSEAAMRQAEARHDACRAQATTPPPSQEPGRPSHHRSRHWGCVRKPWRRPWAKPKWLCGHTLLDETGEGGKEAWRRAARAAAARRRPGCDGLQRELESAFCAFRAKLIGASLELEKCRLSLERRMSELGVSEELLRRAHDWQARAFIAETRAQCFVESLSSSSNSTRCEDLPVDTSHLEMPFPQLATCNTSSVAAYPCESAWLQECLGTARDFGKLFFRYYGRKAWHPSARPAACTPCPALPGGG</sequence>
<accession>A0A812TNX3</accession>
<dbReference type="AlphaFoldDB" id="A0A812TNX3"/>
<keyword evidence="3" id="KW-1185">Reference proteome</keyword>
<organism evidence="2 3">
    <name type="scientific">Symbiodinium natans</name>
    <dbReference type="NCBI Taxonomy" id="878477"/>
    <lineage>
        <taxon>Eukaryota</taxon>
        <taxon>Sar</taxon>
        <taxon>Alveolata</taxon>
        <taxon>Dinophyceae</taxon>
        <taxon>Suessiales</taxon>
        <taxon>Symbiodiniaceae</taxon>
        <taxon>Symbiodinium</taxon>
    </lineage>
</organism>
<dbReference type="Proteomes" id="UP000604046">
    <property type="component" value="Unassembled WGS sequence"/>
</dbReference>
<evidence type="ECO:0000313" key="3">
    <source>
        <dbReference type="Proteomes" id="UP000604046"/>
    </source>
</evidence>
<comment type="caution">
    <text evidence="2">The sequence shown here is derived from an EMBL/GenBank/DDBJ whole genome shotgun (WGS) entry which is preliminary data.</text>
</comment>
<gene>
    <name evidence="2" type="ORF">SNAT2548_LOCUS29787</name>
</gene>
<proteinExistence type="predicted"/>
<feature type="region of interest" description="Disordered" evidence="1">
    <location>
        <begin position="105"/>
        <end position="151"/>
    </location>
</feature>
<reference evidence="2" key="1">
    <citation type="submission" date="2021-02" db="EMBL/GenBank/DDBJ databases">
        <authorList>
            <person name="Dougan E. K."/>
            <person name="Rhodes N."/>
            <person name="Thang M."/>
            <person name="Chan C."/>
        </authorList>
    </citation>
    <scope>NUCLEOTIDE SEQUENCE</scope>
</reference>
<name>A0A812TNX3_9DINO</name>
<protein>
    <submittedName>
        <fullName evidence="2">Uncharacterized protein</fullName>
    </submittedName>
</protein>
<evidence type="ECO:0000313" key="2">
    <source>
        <dbReference type="EMBL" id="CAE7531633.1"/>
    </source>
</evidence>